<protein>
    <submittedName>
        <fullName evidence="4">Sugar transferase</fullName>
    </submittedName>
</protein>
<keyword evidence="4" id="KW-0808">Transferase</keyword>
<dbReference type="Proteomes" id="UP000301475">
    <property type="component" value="Chromosome"/>
</dbReference>
<organism evidence="4 5">
    <name type="scientific">Ruminococcus bovis</name>
    <dbReference type="NCBI Taxonomy" id="2564099"/>
    <lineage>
        <taxon>Bacteria</taxon>
        <taxon>Bacillati</taxon>
        <taxon>Bacillota</taxon>
        <taxon>Clostridia</taxon>
        <taxon>Eubacteriales</taxon>
        <taxon>Oscillospiraceae</taxon>
        <taxon>Ruminococcus</taxon>
    </lineage>
</organism>
<dbReference type="PANTHER" id="PTHR30576:SF0">
    <property type="entry name" value="UNDECAPRENYL-PHOSPHATE N-ACETYLGALACTOSAMINYL 1-PHOSPHATE TRANSFERASE-RELATED"/>
    <property type="match status" value="1"/>
</dbReference>
<dbReference type="OrthoDB" id="9808602at2"/>
<dbReference type="Pfam" id="PF02397">
    <property type="entry name" value="Bac_transf"/>
    <property type="match status" value="1"/>
</dbReference>
<gene>
    <name evidence="4" type="ORF">E5Z56_09315</name>
</gene>
<evidence type="ECO:0000256" key="1">
    <source>
        <dbReference type="ARBA" id="ARBA00006464"/>
    </source>
</evidence>
<dbReference type="RefSeq" id="WP_138157546.1">
    <property type="nucleotide sequence ID" value="NZ_CP039381.1"/>
</dbReference>
<keyword evidence="5" id="KW-1185">Reference proteome</keyword>
<evidence type="ECO:0000313" key="4">
    <source>
        <dbReference type="EMBL" id="QCT07542.1"/>
    </source>
</evidence>
<dbReference type="KEGG" id="ruj:E5Z56_09315"/>
<name>A0A4P8XXR8_9FIRM</name>
<sequence length="229" mass="26869">MLKDFDKLPKEFQCPEVKKYYDILKKKKTSIILKRISDIILSIILIILLAIPMLVIAFIIKISATKGPVFYKQERVTKYGKHFMILKFRTMIVGSDQCGELLTKEGDERVTLIGRALRKYRLDELPQIFHVLTGKMTIVGTRPEVVKYVEQYKPVYYATLLLPAGITSFASIKYKDENKLLKEGDDVDATYINKILPDKMRYNLKYLQRFRLRRDFSLMLKTVKEVFKR</sequence>
<proteinExistence type="inferred from homology"/>
<keyword evidence="2" id="KW-0472">Membrane</keyword>
<keyword evidence="2" id="KW-1133">Transmembrane helix</keyword>
<dbReference type="InterPro" id="IPR003362">
    <property type="entry name" value="Bact_transf"/>
</dbReference>
<dbReference type="GO" id="GO:0016780">
    <property type="term" value="F:phosphotransferase activity, for other substituted phosphate groups"/>
    <property type="evidence" value="ECO:0007669"/>
    <property type="project" value="TreeGrafter"/>
</dbReference>
<evidence type="ECO:0000313" key="5">
    <source>
        <dbReference type="Proteomes" id="UP000301475"/>
    </source>
</evidence>
<evidence type="ECO:0000259" key="3">
    <source>
        <dbReference type="Pfam" id="PF02397"/>
    </source>
</evidence>
<feature type="transmembrane region" description="Helical" evidence="2">
    <location>
        <begin position="36"/>
        <end position="60"/>
    </location>
</feature>
<accession>A0A4P8XXR8</accession>
<evidence type="ECO:0000256" key="2">
    <source>
        <dbReference type="SAM" id="Phobius"/>
    </source>
</evidence>
<dbReference type="PANTHER" id="PTHR30576">
    <property type="entry name" value="COLANIC BIOSYNTHESIS UDP-GLUCOSE LIPID CARRIER TRANSFERASE"/>
    <property type="match status" value="1"/>
</dbReference>
<dbReference type="EMBL" id="CP039381">
    <property type="protein sequence ID" value="QCT07542.1"/>
    <property type="molecule type" value="Genomic_DNA"/>
</dbReference>
<reference evidence="4 5" key="1">
    <citation type="submission" date="2019-04" db="EMBL/GenBank/DDBJ databases">
        <authorList>
            <person name="Embree M."/>
            <person name="Gaffney J.R."/>
        </authorList>
    </citation>
    <scope>NUCLEOTIDE SEQUENCE [LARGE SCALE GENOMIC DNA]</scope>
    <source>
        <strain evidence="4 5">JE7A12</strain>
    </source>
</reference>
<keyword evidence="2" id="KW-0812">Transmembrane</keyword>
<dbReference type="AlphaFoldDB" id="A0A4P8XXR8"/>
<feature type="domain" description="Bacterial sugar transferase" evidence="3">
    <location>
        <begin position="34"/>
        <end position="228"/>
    </location>
</feature>
<comment type="similarity">
    <text evidence="1">Belongs to the bacterial sugar transferase family.</text>
</comment>